<evidence type="ECO:0000313" key="1">
    <source>
        <dbReference type="EMBL" id="AKC57593.1"/>
    </source>
</evidence>
<proteinExistence type="predicted"/>
<sequence>MKEFSRLMDWNDGKVITVYEENKKLYVNDNFGISSEKINIDR</sequence>
<name>A0A0E3Y5H4_9CAUD</name>
<accession>A0A0E3Y5H4</accession>
<protein>
    <submittedName>
        <fullName evidence="1">Uncharacterized protein</fullName>
    </submittedName>
</protein>
<reference evidence="1" key="1">
    <citation type="submission" date="2015-04" db="EMBL/GenBank/DDBJ databases">
        <title>The Genome Sequence of Fusobacterium phage Funu2.</title>
        <authorList>
            <consortium name="The Broad Institute Genomics Platform"/>
            <person name="Earl A."/>
            <person name="Allen-Vercoe E."/>
            <person name="Daigneault M."/>
            <person name="Young S."/>
            <person name="Zeng Q."/>
            <person name="Gargeya S."/>
            <person name="Fitzgerald M."/>
            <person name="Abouelleil A."/>
            <person name="Alvarado L."/>
            <person name="Chapman S."/>
            <person name="Gainer-Dewar J."/>
            <person name="Goldberg J."/>
            <person name="Griggs A."/>
            <person name="Gujja S."/>
            <person name="Hansen M."/>
            <person name="Howarth C."/>
            <person name="Imamovic A."/>
            <person name="Ireland A."/>
            <person name="Larimer J."/>
            <person name="McCowan C."/>
            <person name="Murphy C."/>
            <person name="Pearson M."/>
            <person name="Poon T."/>
            <person name="Priest M."/>
            <person name="Roberts A."/>
            <person name="Saif S."/>
            <person name="Shea T."/>
            <person name="Sykes S."/>
            <person name="Wortman J."/>
            <person name="Nusbaum C."/>
            <person name="Birren B."/>
        </authorList>
    </citation>
    <scope>NUCLEOTIDE SEQUENCE</scope>
</reference>
<organism evidence="1">
    <name type="scientific">Fusobacterium phage Funu2</name>
    <dbReference type="NCBI Taxonomy" id="1640978"/>
    <lineage>
        <taxon>Viruses</taxon>
        <taxon>Duplodnaviria</taxon>
        <taxon>Heunggongvirae</taxon>
        <taxon>Uroviricota</taxon>
        <taxon>Caudoviricetes</taxon>
    </lineage>
</organism>
<gene>
    <name evidence="1" type="ORF">HMPREF1994_00034</name>
</gene>
<dbReference type="EMBL" id="KR131711">
    <property type="protein sequence ID" value="AKC57593.1"/>
    <property type="molecule type" value="Genomic_DNA"/>
</dbReference>